<feature type="transmembrane region" description="Helical" evidence="1">
    <location>
        <begin position="120"/>
        <end position="143"/>
    </location>
</feature>
<keyword evidence="1" id="KW-0812">Transmembrane</keyword>
<reference evidence="3 4" key="1">
    <citation type="submission" date="2020-04" db="EMBL/GenBank/DDBJ databases">
        <title>MicrobeNet Type strains.</title>
        <authorList>
            <person name="Nicholson A.C."/>
        </authorList>
    </citation>
    <scope>NUCLEOTIDE SEQUENCE [LARGE SCALE GENOMIC DNA]</scope>
    <source>
        <strain evidence="3 4">ATCC BAA-788</strain>
    </source>
</reference>
<name>A0A7X6KVJ3_9CELL</name>
<keyword evidence="4" id="KW-1185">Reference proteome</keyword>
<dbReference type="EMBL" id="JAAXOX010000003">
    <property type="protein sequence ID" value="NKY22744.1"/>
    <property type="molecule type" value="Genomic_DNA"/>
</dbReference>
<evidence type="ECO:0000313" key="3">
    <source>
        <dbReference type="EMBL" id="NKY22744.1"/>
    </source>
</evidence>
<feature type="transmembrane region" description="Helical" evidence="1">
    <location>
        <begin position="86"/>
        <end position="108"/>
    </location>
</feature>
<organism evidence="3 4">
    <name type="scientific">Cellulomonas denverensis</name>
    <dbReference type="NCBI Taxonomy" id="264297"/>
    <lineage>
        <taxon>Bacteria</taxon>
        <taxon>Bacillati</taxon>
        <taxon>Actinomycetota</taxon>
        <taxon>Actinomycetes</taxon>
        <taxon>Micrococcales</taxon>
        <taxon>Cellulomonadaceae</taxon>
        <taxon>Cellulomonas</taxon>
    </lineage>
</organism>
<keyword evidence="1" id="KW-0472">Membrane</keyword>
<feature type="transmembrane region" description="Helical" evidence="1">
    <location>
        <begin position="182"/>
        <end position="199"/>
    </location>
</feature>
<feature type="transmembrane region" description="Helical" evidence="1">
    <location>
        <begin position="205"/>
        <end position="228"/>
    </location>
</feature>
<gene>
    <name evidence="3" type="ORF">HGA03_08715</name>
</gene>
<dbReference type="Proteomes" id="UP000581206">
    <property type="component" value="Unassembled WGS sequence"/>
</dbReference>
<sequence length="322" mass="33479">MRHRRSTTLIGLLPSLVILGAAGLIAWSWRDQLPDPIATHFSADGPDRFGSLGGFIALMLGVFTAVAISAWLVALMLGLSSSTRRIGVGVAVGMSGFGAALLLGFLNAGRGLADAQEMGSVNSVVVIAGLIGLGLGALAAWAVPGDPAQPAHGKVTGPRLALGENERAVWRQQVTSRIGQQLGGWMTVLIVVLAIVLQFPAMLLIAAVLAVLLVGMTVIQVTVDATGLHLRSAAGRPRLTVPVTEITGVEVQQVNALREFGGWGIRVGRQGQLGWVMRNGEGIRVHRTGDRDLVVTVPDAATGAALLATLAQRARESGSPED</sequence>
<comment type="caution">
    <text evidence="3">The sequence shown here is derived from an EMBL/GenBank/DDBJ whole genome shotgun (WGS) entry which is preliminary data.</text>
</comment>
<dbReference type="AlphaFoldDB" id="A0A7X6KVJ3"/>
<accession>A0A7X6KVJ3</accession>
<evidence type="ECO:0000313" key="4">
    <source>
        <dbReference type="Proteomes" id="UP000581206"/>
    </source>
</evidence>
<protein>
    <submittedName>
        <fullName evidence="3">DUF1648 domain-containing protein</fullName>
    </submittedName>
</protein>
<evidence type="ECO:0000256" key="1">
    <source>
        <dbReference type="SAM" id="Phobius"/>
    </source>
</evidence>
<feature type="transmembrane region" description="Helical" evidence="1">
    <location>
        <begin position="7"/>
        <end position="29"/>
    </location>
</feature>
<feature type="domain" description="DUF1648" evidence="2">
    <location>
        <begin position="17"/>
        <end position="59"/>
    </location>
</feature>
<dbReference type="RefSeq" id="WP_168629850.1">
    <property type="nucleotide sequence ID" value="NZ_BONL01000016.1"/>
</dbReference>
<dbReference type="Pfam" id="PF07853">
    <property type="entry name" value="DUF1648"/>
    <property type="match status" value="1"/>
</dbReference>
<dbReference type="InterPro" id="IPR012867">
    <property type="entry name" value="DUF1648"/>
</dbReference>
<feature type="transmembrane region" description="Helical" evidence="1">
    <location>
        <begin position="49"/>
        <end position="74"/>
    </location>
</feature>
<keyword evidence="1" id="KW-1133">Transmembrane helix</keyword>
<proteinExistence type="predicted"/>
<evidence type="ECO:0000259" key="2">
    <source>
        <dbReference type="Pfam" id="PF07853"/>
    </source>
</evidence>